<evidence type="ECO:0000313" key="2">
    <source>
        <dbReference type="EMBL" id="RNF22788.1"/>
    </source>
</evidence>
<evidence type="ECO:0000313" key="3">
    <source>
        <dbReference type="Proteomes" id="UP000284403"/>
    </source>
</evidence>
<dbReference type="Proteomes" id="UP000284403">
    <property type="component" value="Unassembled WGS sequence"/>
</dbReference>
<dbReference type="EMBL" id="MKKU01000130">
    <property type="protein sequence ID" value="RNF22788.1"/>
    <property type="molecule type" value="Genomic_DNA"/>
</dbReference>
<accession>A0A422PYJ3</accession>
<dbReference type="GeneID" id="40316601"/>
<sequence>MGHAKDCGSIACAAHAQCAGDATSLNRLLRQRLPPRGGRFDHDTKDTFMYIQRSKNRSVVAYAANLLDAGTRESVQSGAGRRCVTDPSDPVHAYFVILEPSILEERRRRGVTNEISELSFIQRKLAYGCSAKPLTAVKSDSTKEDIGPWLQHFDAQAVSYVALPGFPLLLLVLPPLGAAMENDIEAEGAANPAGGEEKQQEATDTLVVLLAVVGGVLSVVERVYVCSVEPKHFYQLPTVKYIEVFGVSLETGEETYEKRSK</sequence>
<proteinExistence type="predicted"/>
<dbReference type="OrthoDB" id="77762at2759"/>
<name>A0A422PYJ3_9TRYP</name>
<feature type="domain" description="DUF4833" evidence="1">
    <location>
        <begin position="50"/>
        <end position="137"/>
    </location>
</feature>
<organism evidence="2 3">
    <name type="scientific">Trypanosoma conorhini</name>
    <dbReference type="NCBI Taxonomy" id="83891"/>
    <lineage>
        <taxon>Eukaryota</taxon>
        <taxon>Discoba</taxon>
        <taxon>Euglenozoa</taxon>
        <taxon>Kinetoplastea</taxon>
        <taxon>Metakinetoplastina</taxon>
        <taxon>Trypanosomatida</taxon>
        <taxon>Trypanosomatidae</taxon>
        <taxon>Trypanosoma</taxon>
    </lineage>
</organism>
<dbReference type="InterPro" id="IPR032269">
    <property type="entry name" value="DUF4833"/>
</dbReference>
<dbReference type="AlphaFoldDB" id="A0A422PYJ3"/>
<protein>
    <recommendedName>
        <fullName evidence="1">DUF4833 domain-containing protein</fullName>
    </recommendedName>
</protein>
<comment type="caution">
    <text evidence="2">The sequence shown here is derived from an EMBL/GenBank/DDBJ whole genome shotgun (WGS) entry which is preliminary data.</text>
</comment>
<dbReference type="Pfam" id="PF16117">
    <property type="entry name" value="DUF4833"/>
    <property type="match status" value="1"/>
</dbReference>
<dbReference type="RefSeq" id="XP_029229949.1">
    <property type="nucleotide sequence ID" value="XM_029369912.1"/>
</dbReference>
<keyword evidence="3" id="KW-1185">Reference proteome</keyword>
<reference evidence="2 3" key="1">
    <citation type="journal article" date="2018" name="BMC Genomics">
        <title>Genomic comparison of Trypanosoma conorhini and Trypanosoma rangeli to Trypanosoma cruzi strains of high and low virulence.</title>
        <authorList>
            <person name="Bradwell K.R."/>
            <person name="Koparde V.N."/>
            <person name="Matveyev A.V."/>
            <person name="Serrano M.G."/>
            <person name="Alves J.M."/>
            <person name="Parikh H."/>
            <person name="Huang B."/>
            <person name="Lee V."/>
            <person name="Espinosa-Alvarez O."/>
            <person name="Ortiz P.A."/>
            <person name="Costa-Martins A.G."/>
            <person name="Teixeira M.M."/>
            <person name="Buck G.A."/>
        </authorList>
    </citation>
    <scope>NUCLEOTIDE SEQUENCE [LARGE SCALE GENOMIC DNA]</scope>
    <source>
        <strain evidence="2 3">025E</strain>
    </source>
</reference>
<gene>
    <name evidence="2" type="ORF">Tco025E_02990</name>
</gene>
<evidence type="ECO:0000259" key="1">
    <source>
        <dbReference type="Pfam" id="PF16117"/>
    </source>
</evidence>